<evidence type="ECO:0000313" key="2">
    <source>
        <dbReference type="Proteomes" id="UP000289555"/>
    </source>
</evidence>
<gene>
    <name evidence="1" type="ORF">HORIV_03490</name>
</gene>
<accession>A0ABM7GC02</accession>
<dbReference type="Gene3D" id="3.40.630.10">
    <property type="entry name" value="Zn peptidases"/>
    <property type="match status" value="1"/>
</dbReference>
<protein>
    <recommendedName>
        <fullName evidence="3">Acetylornithine deacetylase</fullName>
    </recommendedName>
</protein>
<reference evidence="2" key="1">
    <citation type="journal article" date="2019" name="Microbiol. Resour. Announc.">
        <title>Complete Genome Sequence of Halomonas olivaria, a Moderately Halophilic Bacterium Isolated from Olive Processing Effluents, Obtained by Nanopore Sequencing.</title>
        <authorList>
            <person name="Nagata S."/>
            <person name="Ii K.M."/>
            <person name="Tsukimi T."/>
            <person name="Miura M.C."/>
            <person name="Galipon J."/>
            <person name="Arakawa K."/>
        </authorList>
    </citation>
    <scope>NUCLEOTIDE SEQUENCE [LARGE SCALE GENOMIC DNA]</scope>
    <source>
        <strain evidence="2">TYRC17</strain>
    </source>
</reference>
<name>A0ABM7GC02_9GAMM</name>
<keyword evidence="2" id="KW-1185">Reference proteome</keyword>
<organism evidence="1 2">
    <name type="scientific">Vreelandella olivaria</name>
    <dbReference type="NCBI Taxonomy" id="390919"/>
    <lineage>
        <taxon>Bacteria</taxon>
        <taxon>Pseudomonadati</taxon>
        <taxon>Pseudomonadota</taxon>
        <taxon>Gammaproteobacteria</taxon>
        <taxon>Oceanospirillales</taxon>
        <taxon>Halomonadaceae</taxon>
        <taxon>Vreelandella</taxon>
    </lineage>
</organism>
<evidence type="ECO:0008006" key="3">
    <source>
        <dbReference type="Google" id="ProtNLM"/>
    </source>
</evidence>
<dbReference type="SUPFAM" id="SSF53187">
    <property type="entry name" value="Zn-dependent exopeptidases"/>
    <property type="match status" value="1"/>
</dbReference>
<evidence type="ECO:0000313" key="1">
    <source>
        <dbReference type="EMBL" id="BBI47928.1"/>
    </source>
</evidence>
<sequence>MIGWYKVGDMKSSTNESRMTDVITLLTKLVSFDTTSSESNLALIEYVEGYLAEYGVSAERVMSPCGTKANLIAELAQRRRAG</sequence>
<proteinExistence type="predicted"/>
<dbReference type="Proteomes" id="UP000289555">
    <property type="component" value="Chromosome"/>
</dbReference>
<dbReference type="EMBL" id="AP019416">
    <property type="protein sequence ID" value="BBI47928.1"/>
    <property type="molecule type" value="Genomic_DNA"/>
</dbReference>